<gene>
    <name evidence="3" type="ORF">DUNSADRAFT_5484</name>
</gene>
<feature type="compositionally biased region" description="Polar residues" evidence="1">
    <location>
        <begin position="282"/>
        <end position="291"/>
    </location>
</feature>
<sequence length="848" mass="93113">MLHNPGYYLTGQARGKCGTTCPLRDVSPARRGLPRALAPARKAQSNQKLVEPRQPLTVTQGLFGGGKKESSTATAPPPDPADAGKWWRANSDLFTEVHDDNAFYNELNNSNKSFIAVEWYAPWCKGCEKSYPEVCKLLRASDNLRNSIKFMKVNVEELPKPMVRAQGVTALPRMSLYRAPSAAGLDPCSNAAPPRPIAVLDIPFSKVKNLKQSLTTVLNNPDSAFAVDPNGFIMATGPALSPEQMDKAAQKRKAEAAALEAGGASIFEKLKAAAGLDHSDKQPSQPAQATPASSNGTGTSTDATSSSYLAPFVRQYGEAFTKARQDFLQRHPEYGYNGQIDELYPKEVGVRMKPLRDGQVQQHYLDYTGSGVYTQSQLEAIFDELRNNMFGNPHSQNPSASLSTDRIDEVRRRILRHFNADPADWQLVFTRSATGALQLVGETFPWSASSMFRYLRTNHNSVLGIREYAIQHGGSFQAIDESVMDEWLGAASSSPHDHNDPPAEGSPESPTYSLFGFPAEDNYAGVKFPLDWAKNVKQRSTEQHKWMVLVDAAAFVPTQPLDLSKLDADFVDITFYKLFGYPTGLGALLVRTEVVPLLHKVFWGGGSVALATPGDNFHTMKCKPSDKLEDGTVSFLDIISLRHGFDFLDKLGGVSQVQAHTEALRSWTYDALSSLRHSNGAPIVEIYGMHAHPDCDKRQGPILNFQLKAPDGSPLSYRTFEREAAEAGFHVRTGAECNPGACYAYLGVKEEEVEALAGEKEGCDDDIEFVQRSIPAGPRKSIHSSEHLAALANSTIRLGHPAEIAMKWINVPLGSVRVSLGYMSTFEDSYALVDFIRTTYFDRQASYS</sequence>
<evidence type="ECO:0000259" key="2">
    <source>
        <dbReference type="PROSITE" id="PS51352"/>
    </source>
</evidence>
<evidence type="ECO:0000313" key="4">
    <source>
        <dbReference type="Proteomes" id="UP000815325"/>
    </source>
</evidence>
<dbReference type="PANTHER" id="PTHR14237">
    <property type="entry name" value="MOLYBDOPTERIN COFACTOR SULFURASE MOSC"/>
    <property type="match status" value="1"/>
</dbReference>
<keyword evidence="3" id="KW-0808">Transferase</keyword>
<feature type="region of interest" description="Disordered" evidence="1">
    <location>
        <begin position="490"/>
        <end position="510"/>
    </location>
</feature>
<dbReference type="Gene3D" id="3.40.30.10">
    <property type="entry name" value="Glutaredoxin"/>
    <property type="match status" value="1"/>
</dbReference>
<dbReference type="Gene3D" id="3.90.1150.10">
    <property type="entry name" value="Aspartate Aminotransferase, domain 1"/>
    <property type="match status" value="1"/>
</dbReference>
<dbReference type="PROSITE" id="PS51352">
    <property type="entry name" value="THIOREDOXIN_2"/>
    <property type="match status" value="1"/>
</dbReference>
<dbReference type="InterPro" id="IPR000192">
    <property type="entry name" value="Aminotrans_V_dom"/>
</dbReference>
<feature type="compositionally biased region" description="Low complexity" evidence="1">
    <location>
        <begin position="292"/>
        <end position="303"/>
    </location>
</feature>
<accession>A0ABQ7H786</accession>
<dbReference type="EMBL" id="MU069456">
    <property type="protein sequence ID" value="KAF5842717.1"/>
    <property type="molecule type" value="Genomic_DNA"/>
</dbReference>
<dbReference type="Proteomes" id="UP000815325">
    <property type="component" value="Unassembled WGS sequence"/>
</dbReference>
<dbReference type="Gene3D" id="3.40.640.10">
    <property type="entry name" value="Type I PLP-dependent aspartate aminotransferase-like (Major domain)"/>
    <property type="match status" value="1"/>
</dbReference>
<dbReference type="Pfam" id="PF00266">
    <property type="entry name" value="Aminotran_5"/>
    <property type="match status" value="1"/>
</dbReference>
<protein>
    <submittedName>
        <fullName evidence="3">Pyridoxal phosphate-dependent transferase</fullName>
    </submittedName>
</protein>
<feature type="domain" description="Thioredoxin" evidence="2">
    <location>
        <begin position="67"/>
        <end position="254"/>
    </location>
</feature>
<feature type="region of interest" description="Disordered" evidence="1">
    <location>
        <begin position="54"/>
        <end position="82"/>
    </location>
</feature>
<evidence type="ECO:0000256" key="1">
    <source>
        <dbReference type="SAM" id="MobiDB-lite"/>
    </source>
</evidence>
<proteinExistence type="predicted"/>
<dbReference type="GO" id="GO:0016740">
    <property type="term" value="F:transferase activity"/>
    <property type="evidence" value="ECO:0007669"/>
    <property type="project" value="UniProtKB-KW"/>
</dbReference>
<feature type="region of interest" description="Disordered" evidence="1">
    <location>
        <begin position="275"/>
        <end position="303"/>
    </location>
</feature>
<keyword evidence="4" id="KW-1185">Reference proteome</keyword>
<dbReference type="InterPro" id="IPR015424">
    <property type="entry name" value="PyrdxlP-dep_Trfase"/>
</dbReference>
<dbReference type="CDD" id="cd02947">
    <property type="entry name" value="TRX_family"/>
    <property type="match status" value="1"/>
</dbReference>
<dbReference type="InterPro" id="IPR015421">
    <property type="entry name" value="PyrdxlP-dep_Trfase_major"/>
</dbReference>
<dbReference type="InterPro" id="IPR013766">
    <property type="entry name" value="Thioredoxin_domain"/>
</dbReference>
<dbReference type="InterPro" id="IPR015422">
    <property type="entry name" value="PyrdxlP-dep_Trfase_small"/>
</dbReference>
<reference evidence="3" key="1">
    <citation type="submission" date="2017-08" db="EMBL/GenBank/DDBJ databases">
        <authorList>
            <person name="Polle J.E."/>
            <person name="Barry K."/>
            <person name="Cushman J."/>
            <person name="Schmutz J."/>
            <person name="Tran D."/>
            <person name="Hathwaick L.T."/>
            <person name="Yim W.C."/>
            <person name="Jenkins J."/>
            <person name="Mckie-Krisberg Z.M."/>
            <person name="Prochnik S."/>
            <person name="Lindquist E."/>
            <person name="Dockter R.B."/>
            <person name="Adam C."/>
            <person name="Molina H."/>
            <person name="Bunkerborg J."/>
            <person name="Jin E."/>
            <person name="Buchheim M."/>
            <person name="Magnuson J."/>
        </authorList>
    </citation>
    <scope>NUCLEOTIDE SEQUENCE</scope>
    <source>
        <strain evidence="3">CCAP 19/18</strain>
    </source>
</reference>
<organism evidence="3 4">
    <name type="scientific">Dunaliella salina</name>
    <name type="common">Green alga</name>
    <name type="synonym">Protococcus salinus</name>
    <dbReference type="NCBI Taxonomy" id="3046"/>
    <lineage>
        <taxon>Eukaryota</taxon>
        <taxon>Viridiplantae</taxon>
        <taxon>Chlorophyta</taxon>
        <taxon>core chlorophytes</taxon>
        <taxon>Chlorophyceae</taxon>
        <taxon>CS clade</taxon>
        <taxon>Chlamydomonadales</taxon>
        <taxon>Dunaliellaceae</taxon>
        <taxon>Dunaliella</taxon>
    </lineage>
</organism>
<name>A0ABQ7H786_DUNSA</name>
<dbReference type="SUPFAM" id="SSF53383">
    <property type="entry name" value="PLP-dependent transferases"/>
    <property type="match status" value="1"/>
</dbReference>
<comment type="caution">
    <text evidence="3">The sequence shown here is derived from an EMBL/GenBank/DDBJ whole genome shotgun (WGS) entry which is preliminary data.</text>
</comment>
<dbReference type="InterPro" id="IPR036249">
    <property type="entry name" value="Thioredoxin-like_sf"/>
</dbReference>
<dbReference type="PANTHER" id="PTHR14237:SF80">
    <property type="entry name" value="MOLYBDENUM COFACTOR SULFURASE"/>
    <property type="match status" value="1"/>
</dbReference>
<dbReference type="SUPFAM" id="SSF52833">
    <property type="entry name" value="Thioredoxin-like"/>
    <property type="match status" value="1"/>
</dbReference>
<dbReference type="Pfam" id="PF00085">
    <property type="entry name" value="Thioredoxin"/>
    <property type="match status" value="1"/>
</dbReference>
<evidence type="ECO:0000313" key="3">
    <source>
        <dbReference type="EMBL" id="KAF5842717.1"/>
    </source>
</evidence>